<reference evidence="2 3" key="2">
    <citation type="submission" date="2008-08" db="EMBL/GenBank/DDBJ databases">
        <authorList>
            <person name="Fulton L."/>
            <person name="Clifton S."/>
            <person name="Fulton B."/>
            <person name="Xu J."/>
            <person name="Minx P."/>
            <person name="Pepin K.H."/>
            <person name="Johnson M."/>
            <person name="Bhonagiri V."/>
            <person name="Nash W.E."/>
            <person name="Mardis E.R."/>
            <person name="Wilson R.K."/>
        </authorList>
    </citation>
    <scope>NUCLEOTIDE SEQUENCE [LARGE SCALE GENOMIC DNA]</scope>
    <source>
        <strain evidence="2 3">ATCC 29176</strain>
    </source>
</reference>
<gene>
    <name evidence="2" type="ORF">RUMLAC_01109</name>
</gene>
<keyword evidence="3" id="KW-1185">Reference proteome</keyword>
<dbReference type="HOGENOM" id="CLU_3257415_0_0_9"/>
<keyword evidence="1" id="KW-0472">Membrane</keyword>
<evidence type="ECO:0000313" key="2">
    <source>
        <dbReference type="EMBL" id="EDY33102.1"/>
    </source>
</evidence>
<organism evidence="2 3">
    <name type="scientific">[Ruminococcus] lactaris ATCC 29176</name>
    <dbReference type="NCBI Taxonomy" id="471875"/>
    <lineage>
        <taxon>Bacteria</taxon>
        <taxon>Bacillati</taxon>
        <taxon>Bacillota</taxon>
        <taxon>Clostridia</taxon>
        <taxon>Lachnospirales</taxon>
        <taxon>Lachnospiraceae</taxon>
        <taxon>Mediterraneibacter</taxon>
    </lineage>
</organism>
<reference evidence="2 3" key="1">
    <citation type="submission" date="2008-08" db="EMBL/GenBank/DDBJ databases">
        <title>Draft genome sequence of Ruminococcus lactaris ATCC 29176.</title>
        <authorList>
            <person name="Sudarsanam P."/>
            <person name="Ley R."/>
            <person name="Guruge J."/>
            <person name="Turnbaugh P.J."/>
            <person name="Mahowald M."/>
            <person name="Liep D."/>
            <person name="Gordon J."/>
        </authorList>
    </citation>
    <scope>NUCLEOTIDE SEQUENCE [LARGE SCALE GENOMIC DNA]</scope>
    <source>
        <strain evidence="2 3">ATCC 29176</strain>
    </source>
</reference>
<comment type="caution">
    <text evidence="2">The sequence shown here is derived from an EMBL/GenBank/DDBJ whole genome shotgun (WGS) entry which is preliminary data.</text>
</comment>
<name>B5CNR9_9FIRM</name>
<keyword evidence="1" id="KW-1133">Transmembrane helix</keyword>
<accession>B5CNR9</accession>
<sequence>MKNQRLCIKLPSQGMLLLFLNFLLVKISFCRRSRIRNSSQYQ</sequence>
<protein>
    <submittedName>
        <fullName evidence="2">Uncharacterized protein</fullName>
    </submittedName>
</protein>
<dbReference type="Proteomes" id="UP000003254">
    <property type="component" value="Unassembled WGS sequence"/>
</dbReference>
<evidence type="ECO:0000256" key="1">
    <source>
        <dbReference type="SAM" id="Phobius"/>
    </source>
</evidence>
<evidence type="ECO:0000313" key="3">
    <source>
        <dbReference type="Proteomes" id="UP000003254"/>
    </source>
</evidence>
<dbReference type="EMBL" id="ABOU02000030">
    <property type="protein sequence ID" value="EDY33102.1"/>
    <property type="molecule type" value="Genomic_DNA"/>
</dbReference>
<dbReference type="AlphaFoldDB" id="B5CNR9"/>
<keyword evidence="1" id="KW-0812">Transmembrane</keyword>
<proteinExistence type="predicted"/>
<feature type="transmembrane region" description="Helical" evidence="1">
    <location>
        <begin position="12"/>
        <end position="29"/>
    </location>
</feature>